<dbReference type="Proteomes" id="UP000636505">
    <property type="component" value="Unassembled WGS sequence"/>
</dbReference>
<dbReference type="Pfam" id="PF12006">
    <property type="entry name" value="DUF3500"/>
    <property type="match status" value="1"/>
</dbReference>
<proteinExistence type="predicted"/>
<dbReference type="PANTHER" id="PTHR37489:SF1">
    <property type="entry name" value="DUF3500 DOMAIN-CONTAINING PROTEIN"/>
    <property type="match status" value="1"/>
</dbReference>
<name>A0A8J7AJC4_9CYAN</name>
<gene>
    <name evidence="1" type="ORF">IQ241_00025</name>
</gene>
<dbReference type="AlphaFoldDB" id="A0A8J7AJC4"/>
<accession>A0A8J7AJC4</accession>
<organism evidence="1 2">
    <name type="scientific">Vasconcelosia minhoensis LEGE 07310</name>
    <dbReference type="NCBI Taxonomy" id="915328"/>
    <lineage>
        <taxon>Bacteria</taxon>
        <taxon>Bacillati</taxon>
        <taxon>Cyanobacteriota</taxon>
        <taxon>Cyanophyceae</taxon>
        <taxon>Nodosilineales</taxon>
        <taxon>Cymatolegaceae</taxon>
        <taxon>Vasconcelosia</taxon>
        <taxon>Vasconcelosia minhoensis</taxon>
    </lineage>
</organism>
<dbReference type="InterPro" id="IPR021889">
    <property type="entry name" value="DUF3500"/>
</dbReference>
<keyword evidence="2" id="KW-1185">Reference proteome</keyword>
<protein>
    <submittedName>
        <fullName evidence="1">DUF3500 domain-containing protein</fullName>
    </submittedName>
</protein>
<evidence type="ECO:0000313" key="1">
    <source>
        <dbReference type="EMBL" id="MBE9075699.1"/>
    </source>
</evidence>
<evidence type="ECO:0000313" key="2">
    <source>
        <dbReference type="Proteomes" id="UP000636505"/>
    </source>
</evidence>
<dbReference type="EMBL" id="JADEXG010000001">
    <property type="protein sequence ID" value="MBE9075699.1"/>
    <property type="molecule type" value="Genomic_DNA"/>
</dbReference>
<comment type="caution">
    <text evidence="1">The sequence shown here is derived from an EMBL/GenBank/DDBJ whole genome shotgun (WGS) entry which is preliminary data.</text>
</comment>
<reference evidence="1" key="1">
    <citation type="submission" date="2020-10" db="EMBL/GenBank/DDBJ databases">
        <authorList>
            <person name="Castelo-Branco R."/>
            <person name="Eusebio N."/>
            <person name="Adriana R."/>
            <person name="Vieira A."/>
            <person name="Brugerolle De Fraissinette N."/>
            <person name="Rezende De Castro R."/>
            <person name="Schneider M.P."/>
            <person name="Vasconcelos V."/>
            <person name="Leao P.N."/>
        </authorList>
    </citation>
    <scope>NUCLEOTIDE SEQUENCE</scope>
    <source>
        <strain evidence="1">LEGE 07310</strain>
    </source>
</reference>
<sequence>MALLDEEQRTAITLSFDNPYRTRGFCYVLARCKDDYVGLRMSQLSPIQKIALNNVLMKSLSSAGYSRAIQTMNNEGLIGEMENAHRANPEKYQVVGSPLVPEWTPPPYRDGSEYFVAIFGEPDAADSRLLAEPWGIRFEGHHLSFNLTFDGKGAQPLVSAMPMFFGSSPMIVPASPSPEEGEYRQWQAQEGQQMLHREAWLARSFLQALDAQAMEQGAWSRLPDVVLAGGADVPLDAASYLEGEKPGIPVAELSPIQQRLLWDYAYEFLELQPNHEVDEEALKQSLAESRVWWFGDRDDEHGELYIRVQSDRYLIELLQSNTFGVVSSEVEANHVHASFRDLESDWDHDSLGDHLSQHHASLVTP</sequence>
<dbReference type="PANTHER" id="PTHR37489">
    <property type="entry name" value="DUF3500 DOMAIN-CONTAINING PROTEIN"/>
    <property type="match status" value="1"/>
</dbReference>